<evidence type="ECO:0000259" key="4">
    <source>
        <dbReference type="Pfam" id="PF03816"/>
    </source>
</evidence>
<protein>
    <submittedName>
        <fullName evidence="5">LCP family protein</fullName>
    </submittedName>
</protein>
<feature type="compositionally biased region" description="Polar residues" evidence="2">
    <location>
        <begin position="396"/>
        <end position="409"/>
    </location>
</feature>
<keyword evidence="3" id="KW-0472">Membrane</keyword>
<dbReference type="Proteomes" id="UP001500622">
    <property type="component" value="Unassembled WGS sequence"/>
</dbReference>
<dbReference type="NCBIfam" id="TIGR00350">
    <property type="entry name" value="lytR_cpsA_psr"/>
    <property type="match status" value="1"/>
</dbReference>
<feature type="region of interest" description="Disordered" evidence="2">
    <location>
        <begin position="57"/>
        <end position="86"/>
    </location>
</feature>
<feature type="region of interest" description="Disordered" evidence="2">
    <location>
        <begin position="363"/>
        <end position="409"/>
    </location>
</feature>
<dbReference type="Gene3D" id="3.40.630.190">
    <property type="entry name" value="LCP protein"/>
    <property type="match status" value="1"/>
</dbReference>
<keyword evidence="3" id="KW-1133">Transmembrane helix</keyword>
<evidence type="ECO:0000256" key="3">
    <source>
        <dbReference type="SAM" id="Phobius"/>
    </source>
</evidence>
<dbReference type="RefSeq" id="WP_345216554.1">
    <property type="nucleotide sequence ID" value="NZ_BAABGN010000011.1"/>
</dbReference>
<dbReference type="InterPro" id="IPR004474">
    <property type="entry name" value="LytR_CpsA_psr"/>
</dbReference>
<evidence type="ECO:0000256" key="2">
    <source>
        <dbReference type="SAM" id="MobiDB-lite"/>
    </source>
</evidence>
<evidence type="ECO:0000256" key="1">
    <source>
        <dbReference type="ARBA" id="ARBA00006068"/>
    </source>
</evidence>
<comment type="similarity">
    <text evidence="1">Belongs to the LytR/CpsA/Psr (LCP) family.</text>
</comment>
<organism evidence="5 6">
    <name type="scientific">Georgenia halophila</name>
    <dbReference type="NCBI Taxonomy" id="620889"/>
    <lineage>
        <taxon>Bacteria</taxon>
        <taxon>Bacillati</taxon>
        <taxon>Actinomycetota</taxon>
        <taxon>Actinomycetes</taxon>
        <taxon>Micrococcales</taxon>
        <taxon>Bogoriellaceae</taxon>
        <taxon>Georgenia</taxon>
    </lineage>
</organism>
<dbReference type="Pfam" id="PF03816">
    <property type="entry name" value="LytR_cpsA_psr"/>
    <property type="match status" value="1"/>
</dbReference>
<dbReference type="PANTHER" id="PTHR33392:SF6">
    <property type="entry name" value="POLYISOPRENYL-TEICHOIC ACID--PEPTIDOGLYCAN TEICHOIC ACID TRANSFERASE TAGU"/>
    <property type="match status" value="1"/>
</dbReference>
<comment type="caution">
    <text evidence="5">The sequence shown here is derived from an EMBL/GenBank/DDBJ whole genome shotgun (WGS) entry which is preliminary data.</text>
</comment>
<feature type="transmembrane region" description="Helical" evidence="3">
    <location>
        <begin position="29"/>
        <end position="48"/>
    </location>
</feature>
<keyword evidence="6" id="KW-1185">Reference proteome</keyword>
<feature type="domain" description="Cell envelope-related transcriptional attenuator" evidence="4">
    <location>
        <begin position="114"/>
        <end position="279"/>
    </location>
</feature>
<keyword evidence="3" id="KW-0812">Transmembrane</keyword>
<proteinExistence type="inferred from homology"/>
<dbReference type="PANTHER" id="PTHR33392">
    <property type="entry name" value="POLYISOPRENYL-TEICHOIC ACID--PEPTIDOGLYCAN TEICHOIC ACID TRANSFERASE TAGU"/>
    <property type="match status" value="1"/>
</dbReference>
<dbReference type="EMBL" id="BAABGN010000011">
    <property type="protein sequence ID" value="GAA4426135.1"/>
    <property type="molecule type" value="Genomic_DNA"/>
</dbReference>
<dbReference type="InterPro" id="IPR050922">
    <property type="entry name" value="LytR/CpsA/Psr_CW_biosynth"/>
</dbReference>
<accession>A0ABP8LD28</accession>
<name>A0ABP8LD28_9MICO</name>
<evidence type="ECO:0000313" key="6">
    <source>
        <dbReference type="Proteomes" id="UP001500622"/>
    </source>
</evidence>
<feature type="compositionally biased region" description="Acidic residues" evidence="2">
    <location>
        <begin position="373"/>
        <end position="384"/>
    </location>
</feature>
<evidence type="ECO:0000313" key="5">
    <source>
        <dbReference type="EMBL" id="GAA4426135.1"/>
    </source>
</evidence>
<reference evidence="6" key="1">
    <citation type="journal article" date="2019" name="Int. J. Syst. Evol. Microbiol.">
        <title>The Global Catalogue of Microorganisms (GCM) 10K type strain sequencing project: providing services to taxonomists for standard genome sequencing and annotation.</title>
        <authorList>
            <consortium name="The Broad Institute Genomics Platform"/>
            <consortium name="The Broad Institute Genome Sequencing Center for Infectious Disease"/>
            <person name="Wu L."/>
            <person name="Ma J."/>
        </authorList>
    </citation>
    <scope>NUCLEOTIDE SEQUENCE [LARGE SCALE GENOMIC DNA]</scope>
    <source>
        <strain evidence="6">JCM 17810</strain>
    </source>
</reference>
<sequence length="409" mass="43853">MASAHQRSDHPLGARHAKSLRRHELRRQLLTATLAIAVFLVSCLAFAYSNLQGNVNRHDVDDLLGTDRPTRMDDDGEQEGPEDARAGSALNILVLGSDSRQGANDDGSDVGGMRSDTTMIAHVSADRSRLEVVSIPRDTLVDIPECHLPNGTQTAAEYDAMFNRAFALGGQTGDVAYAAACTIQTVEELTGVPIDDFVVVDFAGFQAVIEALDGVPMYIPEPVDDPSAHVSLEAGCHVLNGQDALGYARARYGVANSDGSDINRIGRQQQLVAAIAREALSIQLLTNPPALYRFLNAGTKTLTTGEWVGRLPNMAGLANSLRGIEPENIRFATMPFEWAGARVVPAADADTVWDNLLHDRPIDADITATGDEPTIDEPSSEEPTTDAATTEEPTSVRPSQEETTPACTR</sequence>
<gene>
    <name evidence="5" type="ORF">GCM10023169_24610</name>
</gene>